<dbReference type="InterPro" id="IPR049625">
    <property type="entry name" value="Glyco_transf_61_cat"/>
</dbReference>
<dbReference type="STRING" id="1036808.A0A0C3CWB7"/>
<dbReference type="PANTHER" id="PTHR20961">
    <property type="entry name" value="GLYCOSYLTRANSFERASE"/>
    <property type="match status" value="1"/>
</dbReference>
<keyword evidence="5" id="KW-1133">Transmembrane helix</keyword>
<feature type="signal peptide" evidence="8">
    <location>
        <begin position="1"/>
        <end position="20"/>
    </location>
</feature>
<feature type="domain" description="Glycosyltransferase 61 catalytic" evidence="9">
    <location>
        <begin position="288"/>
        <end position="393"/>
    </location>
</feature>
<dbReference type="PANTHER" id="PTHR20961:SF38">
    <property type="entry name" value="PROTEIN O-LINKED-MANNOSE BETA-1,4-N-ACETYLGLUCOSAMINYLTRANSFERASE 2"/>
    <property type="match status" value="1"/>
</dbReference>
<sequence>MKRITLLVLILLACIILLLSNVEIHGSLSTRFIADAVFKQHRFDEGFDRTGEAWRTRISWTSEWDLLIPQTNIVVHAPGWTIFDNLYVMNGTVFVVADAPETIPPRKTLTSTGIEIKGSPELVKARLPTDREMRIISPEDAIELFGSGATLIDGVTWMVNDPPQFIHHYYHFVAELLFGFWRTYSSLDPSISDSGISALSTPRRIWFVHLDANQWRDPPSLNQWVLRGAFPSLTVEYSNDWIDRAELGRPLLLDRVLFTDRAASMQGQHAHEVGRPLAEACALPGSLHWWSPIARNAMQFAGLVDESSLVETGRPVITYISRQKRGGRMLVPEHHERLVEELYSLRDKYGYEVNIASMEKLSREEQIRLAARTTIMMGVHGNGMTSLVWMKPSRHSTVMEFYIPGGFTTDYQYTAYALGITYYGWWGNVSFSDENLPHRAYPEGFHGSQIPIDGAAVAKACVARLQA</sequence>
<evidence type="ECO:0000256" key="3">
    <source>
        <dbReference type="ARBA" id="ARBA00022679"/>
    </source>
</evidence>
<keyword evidence="2" id="KW-0328">Glycosyltransferase</keyword>
<keyword evidence="7" id="KW-0325">Glycoprotein</keyword>
<dbReference type="InterPro" id="IPR007657">
    <property type="entry name" value="Glycosyltransferase_61"/>
</dbReference>
<protein>
    <recommendedName>
        <fullName evidence="9">Glycosyltransferase 61 catalytic domain-containing protein</fullName>
    </recommendedName>
</protein>
<feature type="chain" id="PRO_5002162889" description="Glycosyltransferase 61 catalytic domain-containing protein" evidence="8">
    <location>
        <begin position="21"/>
        <end position="467"/>
    </location>
</feature>
<keyword evidence="6" id="KW-0472">Membrane</keyword>
<evidence type="ECO:0000256" key="2">
    <source>
        <dbReference type="ARBA" id="ARBA00022676"/>
    </source>
</evidence>
<evidence type="ECO:0000259" key="9">
    <source>
        <dbReference type="Pfam" id="PF04577"/>
    </source>
</evidence>
<comment type="subcellular location">
    <subcellularLocation>
        <location evidence="1">Membrane</location>
        <topology evidence="1">Single-pass membrane protein</topology>
    </subcellularLocation>
</comment>
<dbReference type="GO" id="GO:0097363">
    <property type="term" value="F:protein O-acetylglucosaminyltransferase activity"/>
    <property type="evidence" value="ECO:0007669"/>
    <property type="project" value="TreeGrafter"/>
</dbReference>
<evidence type="ECO:0000256" key="1">
    <source>
        <dbReference type="ARBA" id="ARBA00004167"/>
    </source>
</evidence>
<keyword evidence="11" id="KW-1185">Reference proteome</keyword>
<dbReference type="InParanoid" id="A0A0C3CWB7"/>
<evidence type="ECO:0000313" key="10">
    <source>
        <dbReference type="EMBL" id="KIM52870.1"/>
    </source>
</evidence>
<dbReference type="GO" id="GO:0016020">
    <property type="term" value="C:membrane"/>
    <property type="evidence" value="ECO:0007669"/>
    <property type="project" value="UniProtKB-SubCell"/>
</dbReference>
<dbReference type="HOGENOM" id="CLU_033167_0_0_1"/>
<name>A0A0C3CWB7_9AGAM</name>
<gene>
    <name evidence="10" type="ORF">SCLCIDRAFT_140134</name>
</gene>
<evidence type="ECO:0000256" key="6">
    <source>
        <dbReference type="ARBA" id="ARBA00023136"/>
    </source>
</evidence>
<proteinExistence type="predicted"/>
<evidence type="ECO:0000256" key="5">
    <source>
        <dbReference type="ARBA" id="ARBA00022989"/>
    </source>
</evidence>
<dbReference type="Proteomes" id="UP000053989">
    <property type="component" value="Unassembled WGS sequence"/>
</dbReference>
<reference evidence="10 11" key="1">
    <citation type="submission" date="2014-04" db="EMBL/GenBank/DDBJ databases">
        <authorList>
            <consortium name="DOE Joint Genome Institute"/>
            <person name="Kuo A."/>
            <person name="Kohler A."/>
            <person name="Nagy L.G."/>
            <person name="Floudas D."/>
            <person name="Copeland A."/>
            <person name="Barry K.W."/>
            <person name="Cichocki N."/>
            <person name="Veneault-Fourrey C."/>
            <person name="LaButti K."/>
            <person name="Lindquist E.A."/>
            <person name="Lipzen A."/>
            <person name="Lundell T."/>
            <person name="Morin E."/>
            <person name="Murat C."/>
            <person name="Sun H."/>
            <person name="Tunlid A."/>
            <person name="Henrissat B."/>
            <person name="Grigoriev I.V."/>
            <person name="Hibbett D.S."/>
            <person name="Martin F."/>
            <person name="Nordberg H.P."/>
            <person name="Cantor M.N."/>
            <person name="Hua S.X."/>
        </authorList>
    </citation>
    <scope>NUCLEOTIDE SEQUENCE [LARGE SCALE GENOMIC DNA]</scope>
    <source>
        <strain evidence="10 11">Foug A</strain>
    </source>
</reference>
<dbReference type="GO" id="GO:0035269">
    <property type="term" value="P:protein O-linked glycosylation via mannose"/>
    <property type="evidence" value="ECO:0007669"/>
    <property type="project" value="TreeGrafter"/>
</dbReference>
<evidence type="ECO:0000256" key="7">
    <source>
        <dbReference type="ARBA" id="ARBA00023180"/>
    </source>
</evidence>
<evidence type="ECO:0000313" key="11">
    <source>
        <dbReference type="Proteomes" id="UP000053989"/>
    </source>
</evidence>
<accession>A0A0C3CWB7</accession>
<reference evidence="11" key="2">
    <citation type="submission" date="2015-01" db="EMBL/GenBank/DDBJ databases">
        <title>Evolutionary Origins and Diversification of the Mycorrhizal Mutualists.</title>
        <authorList>
            <consortium name="DOE Joint Genome Institute"/>
            <consortium name="Mycorrhizal Genomics Consortium"/>
            <person name="Kohler A."/>
            <person name="Kuo A."/>
            <person name="Nagy L.G."/>
            <person name="Floudas D."/>
            <person name="Copeland A."/>
            <person name="Barry K.W."/>
            <person name="Cichocki N."/>
            <person name="Veneault-Fourrey C."/>
            <person name="LaButti K."/>
            <person name="Lindquist E.A."/>
            <person name="Lipzen A."/>
            <person name="Lundell T."/>
            <person name="Morin E."/>
            <person name="Murat C."/>
            <person name="Riley R."/>
            <person name="Ohm R."/>
            <person name="Sun H."/>
            <person name="Tunlid A."/>
            <person name="Henrissat B."/>
            <person name="Grigoriev I.V."/>
            <person name="Hibbett D.S."/>
            <person name="Martin F."/>
        </authorList>
    </citation>
    <scope>NUCLEOTIDE SEQUENCE [LARGE SCALE GENOMIC DNA]</scope>
    <source>
        <strain evidence="11">Foug A</strain>
    </source>
</reference>
<evidence type="ECO:0000256" key="4">
    <source>
        <dbReference type="ARBA" id="ARBA00022692"/>
    </source>
</evidence>
<dbReference type="OrthoDB" id="529273at2759"/>
<dbReference type="GO" id="GO:0005783">
    <property type="term" value="C:endoplasmic reticulum"/>
    <property type="evidence" value="ECO:0007669"/>
    <property type="project" value="TreeGrafter"/>
</dbReference>
<dbReference type="AlphaFoldDB" id="A0A0C3CWB7"/>
<dbReference type="Pfam" id="PF04577">
    <property type="entry name" value="Glyco_transf_61"/>
    <property type="match status" value="1"/>
</dbReference>
<keyword evidence="4" id="KW-0812">Transmembrane</keyword>
<evidence type="ECO:0000256" key="8">
    <source>
        <dbReference type="SAM" id="SignalP"/>
    </source>
</evidence>
<organism evidence="10 11">
    <name type="scientific">Scleroderma citrinum Foug A</name>
    <dbReference type="NCBI Taxonomy" id="1036808"/>
    <lineage>
        <taxon>Eukaryota</taxon>
        <taxon>Fungi</taxon>
        <taxon>Dikarya</taxon>
        <taxon>Basidiomycota</taxon>
        <taxon>Agaricomycotina</taxon>
        <taxon>Agaricomycetes</taxon>
        <taxon>Agaricomycetidae</taxon>
        <taxon>Boletales</taxon>
        <taxon>Sclerodermatineae</taxon>
        <taxon>Sclerodermataceae</taxon>
        <taxon>Scleroderma</taxon>
    </lineage>
</organism>
<keyword evidence="8" id="KW-0732">Signal</keyword>
<keyword evidence="3" id="KW-0808">Transferase</keyword>
<dbReference type="EMBL" id="KN822196">
    <property type="protein sequence ID" value="KIM52870.1"/>
    <property type="molecule type" value="Genomic_DNA"/>
</dbReference>